<protein>
    <submittedName>
        <fullName evidence="1">Uncharacterized protein</fullName>
    </submittedName>
</protein>
<proteinExistence type="predicted"/>
<dbReference type="AlphaFoldDB" id="A0A1Y6LX96"/>
<evidence type="ECO:0000313" key="2">
    <source>
        <dbReference type="Proteomes" id="UP000215453"/>
    </source>
</evidence>
<dbReference type="Proteomes" id="UP000215453">
    <property type="component" value="Chromosome 11"/>
</dbReference>
<dbReference type="EMBL" id="LT882686">
    <property type="protein sequence ID" value="SMY29016.1"/>
    <property type="molecule type" value="Genomic_DNA"/>
</dbReference>
<sequence length="113" mass="11699">MFVSATKSKPAIDTTTHPPISKLQRISATIKAFKILALLFVSSAFAIPAQDPAAEDDTSPLNKVPPGHCHKDGTKCSTPKQCCGGFCYPTGDPDDPAGAKPICRSEKAAGAGS</sequence>
<name>A0A1Y6LX96_ZYMTR</name>
<reference evidence="1 2" key="1">
    <citation type="submission" date="2016-10" db="EMBL/GenBank/DDBJ databases">
        <authorList>
            <person name="Varghese N."/>
        </authorList>
    </citation>
    <scope>NUCLEOTIDE SEQUENCE [LARGE SCALE GENOMIC DNA]</scope>
</reference>
<organism evidence="1 2">
    <name type="scientific">Zymoseptoria tritici ST99CH_1A5</name>
    <dbReference type="NCBI Taxonomy" id="1276529"/>
    <lineage>
        <taxon>Eukaryota</taxon>
        <taxon>Fungi</taxon>
        <taxon>Dikarya</taxon>
        <taxon>Ascomycota</taxon>
        <taxon>Pezizomycotina</taxon>
        <taxon>Dothideomycetes</taxon>
        <taxon>Dothideomycetidae</taxon>
        <taxon>Mycosphaerellales</taxon>
        <taxon>Mycosphaerellaceae</taxon>
        <taxon>Zymoseptoria</taxon>
    </lineage>
</organism>
<accession>A0A1Y6LX96</accession>
<evidence type="ECO:0000313" key="1">
    <source>
        <dbReference type="EMBL" id="SMY29016.1"/>
    </source>
</evidence>
<gene>
    <name evidence="1" type="ORF">ZT1A5_G10462</name>
</gene>